<name>A0A0B7MJA5_9FIRM</name>
<protein>
    <recommendedName>
        <fullName evidence="2">Transposase DDE domain-containing protein</fullName>
    </recommendedName>
</protein>
<evidence type="ECO:0000313" key="3">
    <source>
        <dbReference type="EMBL" id="CEO88258.1"/>
    </source>
</evidence>
<gene>
    <name evidence="3" type="ORF">SSCH_1680003</name>
</gene>
<evidence type="ECO:0000259" key="2">
    <source>
        <dbReference type="Pfam" id="PF13586"/>
    </source>
</evidence>
<dbReference type="Pfam" id="PF13586">
    <property type="entry name" value="DDE_Tnp_1_2"/>
    <property type="match status" value="1"/>
</dbReference>
<feature type="compositionally biased region" description="Basic and acidic residues" evidence="1">
    <location>
        <begin position="70"/>
        <end position="86"/>
    </location>
</feature>
<dbReference type="AlphaFoldDB" id="A0A0B7MJA5"/>
<dbReference type="InterPro" id="IPR025668">
    <property type="entry name" value="Tnp_DDE_dom"/>
</dbReference>
<feature type="domain" description="Transposase DDE" evidence="2">
    <location>
        <begin position="41"/>
        <end position="128"/>
    </location>
</feature>
<keyword evidence="4" id="KW-1185">Reference proteome</keyword>
<evidence type="ECO:0000313" key="4">
    <source>
        <dbReference type="Proteomes" id="UP000046155"/>
    </source>
</evidence>
<dbReference type="Proteomes" id="UP000046155">
    <property type="component" value="Unassembled WGS sequence"/>
</dbReference>
<proteinExistence type="predicted"/>
<evidence type="ECO:0000256" key="1">
    <source>
        <dbReference type="SAM" id="MobiDB-lite"/>
    </source>
</evidence>
<dbReference type="EMBL" id="CDRZ01000077">
    <property type="protein sequence ID" value="CEO88258.1"/>
    <property type="molecule type" value="Genomic_DNA"/>
</dbReference>
<organism evidence="3 4">
    <name type="scientific">Syntrophaceticus schinkii</name>
    <dbReference type="NCBI Taxonomy" id="499207"/>
    <lineage>
        <taxon>Bacteria</taxon>
        <taxon>Bacillati</taxon>
        <taxon>Bacillota</taxon>
        <taxon>Clostridia</taxon>
        <taxon>Thermoanaerobacterales</taxon>
        <taxon>Thermoanaerobacterales Family III. Incertae Sedis</taxon>
        <taxon>Syntrophaceticus</taxon>
    </lineage>
</organism>
<reference evidence="4" key="1">
    <citation type="submission" date="2015-01" db="EMBL/GenBank/DDBJ databases">
        <authorList>
            <person name="Manzoor Shahid"/>
            <person name="Zubair Saima"/>
        </authorList>
    </citation>
    <scope>NUCLEOTIDE SEQUENCE [LARGE SCALE GENOMIC DNA]</scope>
    <source>
        <strain evidence="4">Sp3</strain>
    </source>
</reference>
<sequence length="130" mass="15257">MVDGYFYIDHLSWDSFNESCELQKAVENYKERFGFYPEAILADKIYRNRDNRSYCKKNGIRLSCPPLGRPPRDGRPNKELEKQDMKERNEIEGGFGVGKRRYGLARIMARLKETAESVIMLQFLAINLDR</sequence>
<accession>A0A0B7MJA5</accession>
<feature type="region of interest" description="Disordered" evidence="1">
    <location>
        <begin position="65"/>
        <end position="86"/>
    </location>
</feature>